<reference evidence="3" key="2">
    <citation type="submission" date="2018-07" db="EMBL/GenBank/DDBJ databases">
        <authorList>
            <person name="Quirk P.G."/>
            <person name="Krulwich T.A."/>
        </authorList>
    </citation>
    <scope>NUCLEOTIDE SEQUENCE</scope>
</reference>
<name>A0A336ML88_CULSO</name>
<proteinExistence type="predicted"/>
<dbReference type="EMBL" id="UFQS01001264">
    <property type="protein sequence ID" value="SSX10047.1"/>
    <property type="molecule type" value="Genomic_DNA"/>
</dbReference>
<evidence type="ECO:0000313" key="3">
    <source>
        <dbReference type="EMBL" id="SSX29769.1"/>
    </source>
</evidence>
<dbReference type="VEuPathDB" id="VectorBase:CSON001672"/>
<feature type="transmembrane region" description="Helical" evidence="1">
    <location>
        <begin position="62"/>
        <end position="79"/>
    </location>
</feature>
<dbReference type="AlphaFoldDB" id="A0A336ML88"/>
<keyword evidence="1" id="KW-1133">Transmembrane helix</keyword>
<keyword evidence="1" id="KW-0812">Transmembrane</keyword>
<reference evidence="2" key="1">
    <citation type="submission" date="2018-04" db="EMBL/GenBank/DDBJ databases">
        <authorList>
            <person name="Go L.Y."/>
            <person name="Mitchell J.A."/>
        </authorList>
    </citation>
    <scope>NUCLEOTIDE SEQUENCE</scope>
    <source>
        <tissue evidence="2">Whole organism</tissue>
    </source>
</reference>
<evidence type="ECO:0000313" key="2">
    <source>
        <dbReference type="EMBL" id="SSX10047.1"/>
    </source>
</evidence>
<evidence type="ECO:0000256" key="1">
    <source>
        <dbReference type="SAM" id="Phobius"/>
    </source>
</evidence>
<protein>
    <submittedName>
        <fullName evidence="3">CSON001672 protein</fullName>
    </submittedName>
</protein>
<accession>A0A336ML88</accession>
<sequence>MESTKEETDLEMHHEYMTQAEMEAVFTLFEYIVTFYGHEMTLKVSYINYLERKIQCVHLKTIALFIVVSDSFSIIHVISWKFLKFFGFGFHGLFLNEPSVLFVFQISLKISPSFLSQPFVLGPNLSLFAEYQ</sequence>
<gene>
    <name evidence="3" type="primary">CSON001672</name>
</gene>
<dbReference type="EMBL" id="UFQT01001264">
    <property type="protein sequence ID" value="SSX29769.1"/>
    <property type="molecule type" value="Genomic_DNA"/>
</dbReference>
<keyword evidence="1" id="KW-0472">Membrane</keyword>
<organism evidence="3">
    <name type="scientific">Culicoides sonorensis</name>
    <name type="common">Biting midge</name>
    <dbReference type="NCBI Taxonomy" id="179676"/>
    <lineage>
        <taxon>Eukaryota</taxon>
        <taxon>Metazoa</taxon>
        <taxon>Ecdysozoa</taxon>
        <taxon>Arthropoda</taxon>
        <taxon>Hexapoda</taxon>
        <taxon>Insecta</taxon>
        <taxon>Pterygota</taxon>
        <taxon>Neoptera</taxon>
        <taxon>Endopterygota</taxon>
        <taxon>Diptera</taxon>
        <taxon>Nematocera</taxon>
        <taxon>Chironomoidea</taxon>
        <taxon>Ceratopogonidae</taxon>
        <taxon>Ceratopogoninae</taxon>
        <taxon>Culicoides</taxon>
        <taxon>Monoculicoides</taxon>
    </lineage>
</organism>